<keyword evidence="3" id="KW-0560">Oxidoreductase</keyword>
<dbReference type="InterPro" id="IPR002328">
    <property type="entry name" value="ADH_Zn_CS"/>
</dbReference>
<dbReference type="Pfam" id="PF08240">
    <property type="entry name" value="ADH_N"/>
    <property type="match status" value="1"/>
</dbReference>
<evidence type="ECO:0000256" key="2">
    <source>
        <dbReference type="ARBA" id="ARBA00022833"/>
    </source>
</evidence>
<gene>
    <name evidence="5" type="ORF">D7Z54_34545</name>
</gene>
<dbReference type="PANTHER" id="PTHR43401:SF2">
    <property type="entry name" value="L-THREONINE 3-DEHYDROGENASE"/>
    <property type="match status" value="1"/>
</dbReference>
<accession>A0A428MRN3</accession>
<dbReference type="PANTHER" id="PTHR43401">
    <property type="entry name" value="L-THREONINE 3-DEHYDROGENASE"/>
    <property type="match status" value="1"/>
</dbReference>
<dbReference type="RefSeq" id="WP_185819974.1">
    <property type="nucleotide sequence ID" value="NZ_RBVX01000149.1"/>
</dbReference>
<evidence type="ECO:0000256" key="3">
    <source>
        <dbReference type="ARBA" id="ARBA00023002"/>
    </source>
</evidence>
<dbReference type="Proteomes" id="UP000275076">
    <property type="component" value="Unassembled WGS sequence"/>
</dbReference>
<dbReference type="EMBL" id="RBVX01000149">
    <property type="protein sequence ID" value="RSL28803.1"/>
    <property type="molecule type" value="Genomic_DNA"/>
</dbReference>
<organism evidence="5 6">
    <name type="scientific">Salibacterium salarium</name>
    <dbReference type="NCBI Taxonomy" id="284579"/>
    <lineage>
        <taxon>Bacteria</taxon>
        <taxon>Bacillati</taxon>
        <taxon>Bacillota</taxon>
        <taxon>Bacilli</taxon>
        <taxon>Bacillales</taxon>
        <taxon>Bacillaceae</taxon>
    </lineage>
</organism>
<keyword evidence="6" id="KW-1185">Reference proteome</keyword>
<dbReference type="PROSITE" id="PS00059">
    <property type="entry name" value="ADH_ZINC"/>
    <property type="match status" value="1"/>
</dbReference>
<protein>
    <submittedName>
        <fullName evidence="5">Alcohol dehydrogenase</fullName>
    </submittedName>
</protein>
<proteinExistence type="predicted"/>
<dbReference type="GO" id="GO:0016491">
    <property type="term" value="F:oxidoreductase activity"/>
    <property type="evidence" value="ECO:0007669"/>
    <property type="project" value="UniProtKB-KW"/>
</dbReference>
<keyword evidence="1" id="KW-0479">Metal-binding</keyword>
<dbReference type="Gene3D" id="3.90.180.10">
    <property type="entry name" value="Medium-chain alcohol dehydrogenases, catalytic domain"/>
    <property type="match status" value="1"/>
</dbReference>
<keyword evidence="2" id="KW-0862">Zinc</keyword>
<evidence type="ECO:0000313" key="5">
    <source>
        <dbReference type="EMBL" id="RSL28803.1"/>
    </source>
</evidence>
<evidence type="ECO:0000256" key="1">
    <source>
        <dbReference type="ARBA" id="ARBA00022723"/>
    </source>
</evidence>
<dbReference type="InterPro" id="IPR013154">
    <property type="entry name" value="ADH-like_N"/>
</dbReference>
<dbReference type="AlphaFoldDB" id="A0A428MRN3"/>
<comment type="caution">
    <text evidence="5">The sequence shown here is derived from an EMBL/GenBank/DDBJ whole genome shotgun (WGS) entry which is preliminary data.</text>
</comment>
<dbReference type="InterPro" id="IPR011032">
    <property type="entry name" value="GroES-like_sf"/>
</dbReference>
<feature type="domain" description="Alcohol dehydrogenase-like N-terminal" evidence="4">
    <location>
        <begin position="25"/>
        <end position="97"/>
    </location>
</feature>
<sequence length="97" mass="10580">MKALQVAEPGSLQVIEKDEPKQPDANEVRLKMKRMGICGSDMHILHGENPFATYPRIIGHEVAGEVVEVGQDVTTVAPGDKAVIEPIKYCGECYACK</sequence>
<feature type="non-terminal residue" evidence="5">
    <location>
        <position position="97"/>
    </location>
</feature>
<reference evidence="5 6" key="1">
    <citation type="submission" date="2018-10" db="EMBL/GenBank/DDBJ databases">
        <title>Draft genome sequence of Bacillus salarius IM0101, isolated from a hypersaline soil in Inner Mongolia, China.</title>
        <authorList>
            <person name="Yamprayoonswat W."/>
            <person name="Boonvisut S."/>
            <person name="Jumpathong W."/>
            <person name="Sittihan S."/>
            <person name="Ruangsuj P."/>
            <person name="Wanthongcharoen S."/>
            <person name="Thongpramul N."/>
            <person name="Pimmason S."/>
            <person name="Yu B."/>
            <person name="Yasawong M."/>
        </authorList>
    </citation>
    <scope>NUCLEOTIDE SEQUENCE [LARGE SCALE GENOMIC DNA]</scope>
    <source>
        <strain evidence="5 6">IM0101</strain>
    </source>
</reference>
<dbReference type="SUPFAM" id="SSF50129">
    <property type="entry name" value="GroES-like"/>
    <property type="match status" value="1"/>
</dbReference>
<name>A0A428MRN3_9BACI</name>
<evidence type="ECO:0000259" key="4">
    <source>
        <dbReference type="Pfam" id="PF08240"/>
    </source>
</evidence>
<dbReference type="InterPro" id="IPR050129">
    <property type="entry name" value="Zn_alcohol_dh"/>
</dbReference>
<evidence type="ECO:0000313" key="6">
    <source>
        <dbReference type="Proteomes" id="UP000275076"/>
    </source>
</evidence>
<dbReference type="GO" id="GO:0008270">
    <property type="term" value="F:zinc ion binding"/>
    <property type="evidence" value="ECO:0007669"/>
    <property type="project" value="InterPro"/>
</dbReference>